<gene>
    <name evidence="12" type="ORF">C9I28_23835</name>
</gene>
<keyword evidence="6 8" id="KW-1133">Transmembrane helix</keyword>
<dbReference type="SMART" id="SM00387">
    <property type="entry name" value="HATPase_c"/>
    <property type="match status" value="1"/>
</dbReference>
<dbReference type="PANTHER" id="PTHR43065:SF47">
    <property type="match status" value="1"/>
</dbReference>
<dbReference type="RefSeq" id="WP_107143667.1">
    <property type="nucleotide sequence ID" value="NZ_CP028324.1"/>
</dbReference>
<protein>
    <recommendedName>
        <fullName evidence="3">histidine kinase</fullName>
        <ecNumber evidence="3">2.7.13.3</ecNumber>
    </recommendedName>
</protein>
<keyword evidence="4" id="KW-0597">Phosphoprotein</keyword>
<dbReference type="SUPFAM" id="SSF55874">
    <property type="entry name" value="ATPase domain of HSP90 chaperone/DNA topoisomerase II/histidine kinase"/>
    <property type="match status" value="1"/>
</dbReference>
<dbReference type="Pfam" id="PF13426">
    <property type="entry name" value="PAS_9"/>
    <property type="match status" value="1"/>
</dbReference>
<dbReference type="CDD" id="cd00130">
    <property type="entry name" value="PAS"/>
    <property type="match status" value="1"/>
</dbReference>
<evidence type="ECO:0000256" key="8">
    <source>
        <dbReference type="SAM" id="Phobius"/>
    </source>
</evidence>
<dbReference type="CDD" id="cd00075">
    <property type="entry name" value="HATPase"/>
    <property type="match status" value="1"/>
</dbReference>
<dbReference type="InterPro" id="IPR003661">
    <property type="entry name" value="HisK_dim/P_dom"/>
</dbReference>
<evidence type="ECO:0000256" key="3">
    <source>
        <dbReference type="ARBA" id="ARBA00012438"/>
    </source>
</evidence>
<dbReference type="CDD" id="cd00082">
    <property type="entry name" value="HisKA"/>
    <property type="match status" value="1"/>
</dbReference>
<feature type="domain" description="CHASE" evidence="11">
    <location>
        <begin position="129"/>
        <end position="303"/>
    </location>
</feature>
<dbReference type="PROSITE" id="PS50113">
    <property type="entry name" value="PAC"/>
    <property type="match status" value="1"/>
</dbReference>
<dbReference type="Proteomes" id="UP000240505">
    <property type="component" value="Chromosome"/>
</dbReference>
<evidence type="ECO:0000259" key="11">
    <source>
        <dbReference type="PROSITE" id="PS50839"/>
    </source>
</evidence>
<evidence type="ECO:0000259" key="10">
    <source>
        <dbReference type="PROSITE" id="PS50113"/>
    </source>
</evidence>
<comment type="catalytic activity">
    <reaction evidence="1">
        <text>ATP + protein L-histidine = ADP + protein N-phospho-L-histidine.</text>
        <dbReference type="EC" id="2.7.13.3"/>
    </reaction>
</comment>
<dbReference type="Gene3D" id="3.30.565.10">
    <property type="entry name" value="Histidine kinase-like ATPase, C-terminal domain"/>
    <property type="match status" value="1"/>
</dbReference>
<dbReference type="InterPro" id="IPR003594">
    <property type="entry name" value="HATPase_dom"/>
</dbReference>
<dbReference type="InterPro" id="IPR036890">
    <property type="entry name" value="HATPase_C_sf"/>
</dbReference>
<dbReference type="InterPro" id="IPR000700">
    <property type="entry name" value="PAS-assoc_C"/>
</dbReference>
<feature type="domain" description="Histidine kinase" evidence="9">
    <location>
        <begin position="526"/>
        <end position="758"/>
    </location>
</feature>
<evidence type="ECO:0000256" key="5">
    <source>
        <dbReference type="ARBA" id="ARBA00022692"/>
    </source>
</evidence>
<dbReference type="PROSITE" id="PS50109">
    <property type="entry name" value="HIS_KIN"/>
    <property type="match status" value="1"/>
</dbReference>
<name>A0A2R4CFJ5_9BURK</name>
<evidence type="ECO:0000313" key="12">
    <source>
        <dbReference type="EMBL" id="AVR98332.1"/>
    </source>
</evidence>
<dbReference type="GO" id="GO:0000155">
    <property type="term" value="F:phosphorelay sensor kinase activity"/>
    <property type="evidence" value="ECO:0007669"/>
    <property type="project" value="InterPro"/>
</dbReference>
<dbReference type="EMBL" id="CP028324">
    <property type="protein sequence ID" value="AVR98332.1"/>
    <property type="molecule type" value="Genomic_DNA"/>
</dbReference>
<evidence type="ECO:0000313" key="13">
    <source>
        <dbReference type="Proteomes" id="UP000240505"/>
    </source>
</evidence>
<dbReference type="InterPro" id="IPR006189">
    <property type="entry name" value="CHASE_dom"/>
</dbReference>
<evidence type="ECO:0000256" key="4">
    <source>
        <dbReference type="ARBA" id="ARBA00022553"/>
    </source>
</evidence>
<dbReference type="SUPFAM" id="SSF55785">
    <property type="entry name" value="PYP-like sensor domain (PAS domain)"/>
    <property type="match status" value="1"/>
</dbReference>
<dbReference type="InterPro" id="IPR042240">
    <property type="entry name" value="CHASE_sf"/>
</dbReference>
<proteinExistence type="predicted"/>
<keyword evidence="13" id="KW-1185">Reference proteome</keyword>
<keyword evidence="5 8" id="KW-0812">Transmembrane</keyword>
<dbReference type="SMART" id="SM01079">
    <property type="entry name" value="CHASE"/>
    <property type="match status" value="1"/>
</dbReference>
<evidence type="ECO:0000259" key="9">
    <source>
        <dbReference type="PROSITE" id="PS50109"/>
    </source>
</evidence>
<evidence type="ECO:0000256" key="2">
    <source>
        <dbReference type="ARBA" id="ARBA00004370"/>
    </source>
</evidence>
<dbReference type="KEGG" id="masz:C9I28_23835"/>
<comment type="subcellular location">
    <subcellularLocation>
        <location evidence="2">Membrane</location>
    </subcellularLocation>
</comment>
<dbReference type="InterPro" id="IPR000014">
    <property type="entry name" value="PAS"/>
</dbReference>
<dbReference type="PROSITE" id="PS50839">
    <property type="entry name" value="CHASE"/>
    <property type="match status" value="1"/>
</dbReference>
<dbReference type="PRINTS" id="PR00344">
    <property type="entry name" value="BCTRLSENSOR"/>
</dbReference>
<feature type="transmembrane region" description="Helical" evidence="8">
    <location>
        <begin position="319"/>
        <end position="340"/>
    </location>
</feature>
<evidence type="ECO:0000256" key="6">
    <source>
        <dbReference type="ARBA" id="ARBA00022989"/>
    </source>
</evidence>
<dbReference type="InterPro" id="IPR005467">
    <property type="entry name" value="His_kinase_dom"/>
</dbReference>
<keyword evidence="7 8" id="KW-0472">Membrane</keyword>
<accession>A0A2R4CFJ5</accession>
<dbReference type="NCBIfam" id="TIGR00229">
    <property type="entry name" value="sensory_box"/>
    <property type="match status" value="1"/>
</dbReference>
<feature type="domain" description="PAC" evidence="10">
    <location>
        <begin position="420"/>
        <end position="471"/>
    </location>
</feature>
<evidence type="ECO:0000256" key="7">
    <source>
        <dbReference type="ARBA" id="ARBA00023136"/>
    </source>
</evidence>
<dbReference type="Gene3D" id="3.30.450.350">
    <property type="entry name" value="CHASE domain"/>
    <property type="match status" value="1"/>
</dbReference>
<organism evidence="12 13">
    <name type="scientific">Pseudoduganella armeniaca</name>
    <dbReference type="NCBI Taxonomy" id="2072590"/>
    <lineage>
        <taxon>Bacteria</taxon>
        <taxon>Pseudomonadati</taxon>
        <taxon>Pseudomonadota</taxon>
        <taxon>Betaproteobacteria</taxon>
        <taxon>Burkholderiales</taxon>
        <taxon>Oxalobacteraceae</taxon>
        <taxon>Telluria group</taxon>
        <taxon>Pseudoduganella</taxon>
    </lineage>
</organism>
<evidence type="ECO:0000256" key="1">
    <source>
        <dbReference type="ARBA" id="ARBA00000085"/>
    </source>
</evidence>
<dbReference type="PANTHER" id="PTHR43065">
    <property type="entry name" value="SENSOR HISTIDINE KINASE"/>
    <property type="match status" value="1"/>
</dbReference>
<dbReference type="Gene3D" id="3.30.450.20">
    <property type="entry name" value="PAS domain"/>
    <property type="match status" value="1"/>
</dbReference>
<dbReference type="OrthoDB" id="9812260at2"/>
<dbReference type="InterPro" id="IPR035965">
    <property type="entry name" value="PAS-like_dom_sf"/>
</dbReference>
<dbReference type="AlphaFoldDB" id="A0A2R4CFJ5"/>
<dbReference type="Pfam" id="PF02518">
    <property type="entry name" value="HATPase_c"/>
    <property type="match status" value="1"/>
</dbReference>
<reference evidence="12 13" key="1">
    <citation type="submission" date="2018-03" db="EMBL/GenBank/DDBJ databases">
        <title>Massilia armeniaca sp. nov., isolated from desert soil.</title>
        <authorList>
            <person name="Huang H."/>
            <person name="Ren M."/>
        </authorList>
    </citation>
    <scope>NUCLEOTIDE SEQUENCE [LARGE SCALE GENOMIC DNA]</scope>
    <source>
        <strain evidence="12 13">ZMN-3</strain>
    </source>
</reference>
<dbReference type="Gene3D" id="1.10.287.130">
    <property type="match status" value="1"/>
</dbReference>
<dbReference type="EC" id="2.7.13.3" evidence="3"/>
<dbReference type="GO" id="GO:0016020">
    <property type="term" value="C:membrane"/>
    <property type="evidence" value="ECO:0007669"/>
    <property type="project" value="UniProtKB-SubCell"/>
</dbReference>
<dbReference type="InterPro" id="IPR004358">
    <property type="entry name" value="Sig_transdc_His_kin-like_C"/>
</dbReference>
<dbReference type="Pfam" id="PF03924">
    <property type="entry name" value="CHASE"/>
    <property type="match status" value="1"/>
</dbReference>
<dbReference type="SMART" id="SM00091">
    <property type="entry name" value="PAS"/>
    <property type="match status" value="1"/>
</dbReference>
<sequence length="775" mass="84800">MRAHGYLAFTVGICLTTWACLFAFDAQDARIADRFARDTDKVAQDTEARLKTYFDTLLSIRALLTVDERIGRAEFHDYVRELRLQQRYPGFQAIQLVRRVTEAELAGHVAAVRADTSLEPRGYPHYKPHPATRRDEHYLIEYTEPMRGNENAFGLDLVAFPAHLQALEMGRDSGELVATERITLVQDTSGEPGFIARLPLYRRGAPLATVEQRRAALTAFVAIVFRVSDLMREVIDARLLRDMHIQINDAGYLSDGGGAAPSIENLMYDSAGRLSSDRPTPAIVPGLSTHTTLNVGQRHWLVQFKGYPGGRYGREYETILLIGGCGFLISSLFAALVVTLQRRREMASRLRATLEELRALQDSAVVGIGLFSDGRIVRCNRGLEEMLGYPHGALVDRPVTILVPAGPADPFQCGAGGQRAYAELELVRRDGASLWCMVNGRMLDPREPGKGSVWVLADISDRRKTEAALVESRHGLEHSLRELAQQKAHAEQAHREMSGMVQTLQQAQASLITSEKMAALGALVAGIAHELNTPIGNSLLTATALADMVTEFERQLASGGVRRSVLDAHMADAKKACNIIAASLGKAADLITSFKQVAVDQTSDQRRRFALAGVLHDTLATYAAQLRRANCQVRVDVPEALEFDSYPGSVSQVLSNLINNAILHAFEGREHGVITITAAALDDDMAELRFADNGVGMSSRTLNQVYDPFFTTKMGQGGSGLGMNIVYNIVTGVLKGTIRVESTPGQGTTVIMTLPLRVPEPVKPGTDPCFEEISE</sequence>